<gene>
    <name evidence="2" type="ORF">Back11_33080</name>
</gene>
<dbReference type="InterPro" id="IPR025714">
    <property type="entry name" value="Methyltranfer_dom"/>
</dbReference>
<dbReference type="Pfam" id="PF13847">
    <property type="entry name" value="Methyltransf_31"/>
    <property type="match status" value="1"/>
</dbReference>
<evidence type="ECO:0000313" key="2">
    <source>
        <dbReference type="EMBL" id="BBH21963.1"/>
    </source>
</evidence>
<dbReference type="InterPro" id="IPR029063">
    <property type="entry name" value="SAM-dependent_MTases_sf"/>
</dbReference>
<evidence type="ECO:0000313" key="3">
    <source>
        <dbReference type="Proteomes" id="UP000275368"/>
    </source>
</evidence>
<dbReference type="CDD" id="cd02440">
    <property type="entry name" value="AdoMet_MTases"/>
    <property type="match status" value="1"/>
</dbReference>
<dbReference type="EMBL" id="AP019308">
    <property type="protein sequence ID" value="BBH21963.1"/>
    <property type="molecule type" value="Genomic_DNA"/>
</dbReference>
<keyword evidence="3" id="KW-1185">Reference proteome</keyword>
<accession>A0A3G9JAN8</accession>
<dbReference type="KEGG" id="pbk:Back11_33080"/>
<dbReference type="GO" id="GO:0008168">
    <property type="term" value="F:methyltransferase activity"/>
    <property type="evidence" value="ECO:0007669"/>
    <property type="project" value="UniProtKB-KW"/>
</dbReference>
<dbReference type="SUPFAM" id="SSF53335">
    <property type="entry name" value="S-adenosyl-L-methionine-dependent methyltransferases"/>
    <property type="match status" value="1"/>
</dbReference>
<organism evidence="2 3">
    <name type="scientific">Paenibacillus baekrokdamisoli</name>
    <dbReference type="NCBI Taxonomy" id="1712516"/>
    <lineage>
        <taxon>Bacteria</taxon>
        <taxon>Bacillati</taxon>
        <taxon>Bacillota</taxon>
        <taxon>Bacilli</taxon>
        <taxon>Bacillales</taxon>
        <taxon>Paenibacillaceae</taxon>
        <taxon>Paenibacillus</taxon>
    </lineage>
</organism>
<dbReference type="GO" id="GO:0032259">
    <property type="term" value="P:methylation"/>
    <property type="evidence" value="ECO:0007669"/>
    <property type="project" value="UniProtKB-KW"/>
</dbReference>
<evidence type="ECO:0000259" key="1">
    <source>
        <dbReference type="Pfam" id="PF13847"/>
    </source>
</evidence>
<reference evidence="2 3" key="1">
    <citation type="submission" date="2018-11" db="EMBL/GenBank/DDBJ databases">
        <title>Complete genome sequence of Paenibacillus baekrokdamisoli strain KCTC 33723.</title>
        <authorList>
            <person name="Kang S.W."/>
            <person name="Lee K.C."/>
            <person name="Kim K.K."/>
            <person name="Kim J.S."/>
            <person name="Kim D.S."/>
            <person name="Ko S.H."/>
            <person name="Yang S.H."/>
            <person name="Lee J.S."/>
        </authorList>
    </citation>
    <scope>NUCLEOTIDE SEQUENCE [LARGE SCALE GENOMIC DNA]</scope>
    <source>
        <strain evidence="2 3">KCTC 33723</strain>
    </source>
</reference>
<feature type="domain" description="Methyltransferase" evidence="1">
    <location>
        <begin position="39"/>
        <end position="142"/>
    </location>
</feature>
<sequence>MEPYYWDSKIEYLKKSVSLYYNDDYIKFLVDTVWKINDPVHIIDFGCGFGHMGLRLLPLLPAGSKYTGIDEGVKLIDHAQNLFKDLPYDTEFILEDFNNVMFEKKYDIAVCHGVLLHMTDPTLLLKKMIDSVKSKGKVIAFEPHWIGNNASFHFEGIEQSSVIPLGQLQELFERDEKRTGKDGNIGLKLPLYLNRLGLHEVQCRVSDKVNIYDPKVDSEKASTIYEAMQFSDPGDRESYINALLDRGMLIEEAERQYEAEKNLSLTFTSSLAATYAAGMKITFGTVE</sequence>
<dbReference type="Gene3D" id="3.40.50.150">
    <property type="entry name" value="Vaccinia Virus protein VP39"/>
    <property type="match status" value="1"/>
</dbReference>
<dbReference type="AlphaFoldDB" id="A0A3G9JAN8"/>
<name>A0A3G9JAN8_9BACL</name>
<protein>
    <submittedName>
        <fullName evidence="2">Methyltransferase</fullName>
    </submittedName>
</protein>
<dbReference type="OrthoDB" id="2005133at2"/>
<keyword evidence="2" id="KW-0808">Transferase</keyword>
<dbReference type="Gene3D" id="1.10.150.350">
    <property type="match status" value="1"/>
</dbReference>
<dbReference type="Proteomes" id="UP000275368">
    <property type="component" value="Chromosome"/>
</dbReference>
<dbReference type="RefSeq" id="WP_125659284.1">
    <property type="nucleotide sequence ID" value="NZ_AP019308.1"/>
</dbReference>
<keyword evidence="2" id="KW-0489">Methyltransferase</keyword>
<proteinExistence type="predicted"/>